<comment type="similarity">
    <text evidence="2">Belongs to the FPG family.</text>
</comment>
<feature type="region of interest" description="Disordered" evidence="10">
    <location>
        <begin position="303"/>
        <end position="456"/>
    </location>
</feature>
<dbReference type="AlphaFoldDB" id="A0A9N8DRT1"/>
<feature type="compositionally biased region" description="Basic and acidic residues" evidence="10">
    <location>
        <begin position="430"/>
        <end position="445"/>
    </location>
</feature>
<dbReference type="InterPro" id="IPR012319">
    <property type="entry name" value="FPG_cat"/>
</dbReference>
<accession>A0A9N8DRT1</accession>
<evidence type="ECO:0000256" key="2">
    <source>
        <dbReference type="ARBA" id="ARBA00009409"/>
    </source>
</evidence>
<dbReference type="GO" id="GO:0003684">
    <property type="term" value="F:damaged DNA binding"/>
    <property type="evidence" value="ECO:0007669"/>
    <property type="project" value="InterPro"/>
</dbReference>
<dbReference type="PANTHER" id="PTHR22993">
    <property type="entry name" value="FORMAMIDOPYRIMIDINE-DNA GLYCOSYLASE"/>
    <property type="match status" value="1"/>
</dbReference>
<feature type="compositionally biased region" description="Basic and acidic residues" evidence="10">
    <location>
        <begin position="317"/>
        <end position="327"/>
    </location>
</feature>
<dbReference type="SMART" id="SM00898">
    <property type="entry name" value="Fapy_DNA_glyco"/>
    <property type="match status" value="1"/>
</dbReference>
<comment type="caution">
    <text evidence="12">The sequence shown here is derived from an EMBL/GenBank/DDBJ whole genome shotgun (WGS) entry which is preliminary data.</text>
</comment>
<dbReference type="GO" id="GO:0003906">
    <property type="term" value="F:DNA-(apurinic or apyrimidinic site) endonuclease activity"/>
    <property type="evidence" value="ECO:0007669"/>
    <property type="project" value="InterPro"/>
</dbReference>
<dbReference type="PROSITE" id="PS51068">
    <property type="entry name" value="FPG_CAT"/>
    <property type="match status" value="1"/>
</dbReference>
<dbReference type="Gene3D" id="1.10.8.50">
    <property type="match status" value="1"/>
</dbReference>
<keyword evidence="9" id="KW-0326">Glycosidase</keyword>
<dbReference type="GO" id="GO:0016829">
    <property type="term" value="F:lyase activity"/>
    <property type="evidence" value="ECO:0007669"/>
    <property type="project" value="UniProtKB-KW"/>
</dbReference>
<keyword evidence="13" id="KW-1185">Reference proteome</keyword>
<feature type="domain" description="Formamidopyrimidine-DNA glycosylase catalytic" evidence="11">
    <location>
        <begin position="2"/>
        <end position="157"/>
    </location>
</feature>
<feature type="compositionally biased region" description="Basic and acidic residues" evidence="10">
    <location>
        <begin position="340"/>
        <end position="352"/>
    </location>
</feature>
<sequence length="456" mass="51743">MPELPEVEFMRRVLVTLKSPDDKRESHRLRIERVKDNPPKNFLSDAEIDALNDNCTVVDVTRKGKLLCMELECFEPIDVTTTKDEEETTTKTKHVYLFLHMAMTGRIASPSSIPNLEELKETTEYPLPNTYLTFNLVDKTSGDVLAEASFSDPRKFGHVVLDVNQDRFEELAPDALLEMKGDALEEILNKLTEQSKPIKALLLDQKRAVSGVGNWIADEVAFQCELHPEQKNLSREEAQKLVDTLSSILETAVACYGDKEEFPRDWMFNYRWEKKRAQAKDSKGRQITFIKSGGRTSAIVASIQKEQGRSRKAAKKTKADSTTKDDEGATSTKKRKPAAAKKEEVQDEDKQKSSTSKKKRAAKNVVKTEEAKDSEKERVIDTKKQKTADDEKETKNTGAASKRKKADSNTTDKEAEAESKKDPKKKAARKEKEEKESVSNEERPRRYPRRSTRARG</sequence>
<name>A0A9N8DRT1_9STRA</name>
<keyword evidence="4" id="KW-0378">Hydrolase</keyword>
<evidence type="ECO:0000256" key="7">
    <source>
        <dbReference type="ARBA" id="ARBA00023239"/>
    </source>
</evidence>
<evidence type="ECO:0000256" key="4">
    <source>
        <dbReference type="ARBA" id="ARBA00022801"/>
    </source>
</evidence>
<evidence type="ECO:0000256" key="10">
    <source>
        <dbReference type="SAM" id="MobiDB-lite"/>
    </source>
</evidence>
<proteinExistence type="inferred from homology"/>
<dbReference type="GO" id="GO:0008270">
    <property type="term" value="F:zinc ion binding"/>
    <property type="evidence" value="ECO:0007669"/>
    <property type="project" value="InterPro"/>
</dbReference>
<protein>
    <submittedName>
        <fullName evidence="12">Formamidopyrimidine-DNA glycosylase</fullName>
    </submittedName>
</protein>
<keyword evidence="6" id="KW-0234">DNA repair</keyword>
<feature type="compositionally biased region" description="Basic residues" evidence="10">
    <location>
        <begin position="446"/>
        <end position="456"/>
    </location>
</feature>
<keyword evidence="3" id="KW-0227">DNA damage</keyword>
<dbReference type="GO" id="GO:0008534">
    <property type="term" value="F:oxidized purine nucleobase lesion DNA N-glycosylase activity"/>
    <property type="evidence" value="ECO:0007669"/>
    <property type="project" value="UniProtKB-EC"/>
</dbReference>
<dbReference type="OrthoDB" id="444592at2759"/>
<dbReference type="Proteomes" id="UP001153069">
    <property type="component" value="Unassembled WGS sequence"/>
</dbReference>
<keyword evidence="7" id="KW-0456">Lyase</keyword>
<evidence type="ECO:0000256" key="9">
    <source>
        <dbReference type="ARBA" id="ARBA00023295"/>
    </source>
</evidence>
<dbReference type="GO" id="GO:0006284">
    <property type="term" value="P:base-excision repair"/>
    <property type="evidence" value="ECO:0007669"/>
    <property type="project" value="InterPro"/>
</dbReference>
<dbReference type="EMBL" id="CAICTM010000235">
    <property type="protein sequence ID" value="CAB9505576.1"/>
    <property type="molecule type" value="Genomic_DNA"/>
</dbReference>
<dbReference type="Pfam" id="PF06831">
    <property type="entry name" value="H2TH"/>
    <property type="match status" value="1"/>
</dbReference>
<comment type="catalytic activity">
    <reaction evidence="1">
        <text>Hydrolysis of DNA containing ring-opened 7-methylguanine residues, releasing 2,6-diamino-4-hydroxy-5-(N-methyl)formamidopyrimidine.</text>
        <dbReference type="EC" id="3.2.2.23"/>
    </reaction>
</comment>
<evidence type="ECO:0000256" key="1">
    <source>
        <dbReference type="ARBA" id="ARBA00001668"/>
    </source>
</evidence>
<dbReference type="InterPro" id="IPR015886">
    <property type="entry name" value="H2TH_FPG"/>
</dbReference>
<keyword evidence="8" id="KW-0511">Multifunctional enzyme</keyword>
<feature type="compositionally biased region" description="Basic and acidic residues" evidence="10">
    <location>
        <begin position="406"/>
        <end position="421"/>
    </location>
</feature>
<evidence type="ECO:0000313" key="13">
    <source>
        <dbReference type="Proteomes" id="UP001153069"/>
    </source>
</evidence>
<dbReference type="Gene3D" id="3.20.190.10">
    <property type="entry name" value="MutM-like, N-terminal"/>
    <property type="match status" value="1"/>
</dbReference>
<dbReference type="InterPro" id="IPR035937">
    <property type="entry name" value="FPG_N"/>
</dbReference>
<feature type="compositionally biased region" description="Basic and acidic residues" evidence="10">
    <location>
        <begin position="366"/>
        <end position="395"/>
    </location>
</feature>
<dbReference type="PANTHER" id="PTHR22993:SF9">
    <property type="entry name" value="FORMAMIDOPYRIMIDINE-DNA GLYCOSYLASE"/>
    <property type="match status" value="1"/>
</dbReference>
<evidence type="ECO:0000313" key="12">
    <source>
        <dbReference type="EMBL" id="CAB9505576.1"/>
    </source>
</evidence>
<dbReference type="Pfam" id="PF01149">
    <property type="entry name" value="Fapy_DNA_glyco"/>
    <property type="match status" value="1"/>
</dbReference>
<dbReference type="SMART" id="SM01232">
    <property type="entry name" value="H2TH"/>
    <property type="match status" value="1"/>
</dbReference>
<gene>
    <name evidence="12" type="ORF">SEMRO_236_G094930.1</name>
</gene>
<dbReference type="InterPro" id="IPR010979">
    <property type="entry name" value="Ribosomal_uS13-like_H2TH"/>
</dbReference>
<dbReference type="GO" id="GO:0005634">
    <property type="term" value="C:nucleus"/>
    <property type="evidence" value="ECO:0007669"/>
    <property type="project" value="TreeGrafter"/>
</dbReference>
<evidence type="ECO:0000259" key="11">
    <source>
        <dbReference type="PROSITE" id="PS51068"/>
    </source>
</evidence>
<evidence type="ECO:0000256" key="8">
    <source>
        <dbReference type="ARBA" id="ARBA00023268"/>
    </source>
</evidence>
<organism evidence="12 13">
    <name type="scientific">Seminavis robusta</name>
    <dbReference type="NCBI Taxonomy" id="568900"/>
    <lineage>
        <taxon>Eukaryota</taxon>
        <taxon>Sar</taxon>
        <taxon>Stramenopiles</taxon>
        <taxon>Ochrophyta</taxon>
        <taxon>Bacillariophyta</taxon>
        <taxon>Bacillariophyceae</taxon>
        <taxon>Bacillariophycidae</taxon>
        <taxon>Naviculales</taxon>
        <taxon>Naviculaceae</taxon>
        <taxon>Seminavis</taxon>
    </lineage>
</organism>
<dbReference type="SUPFAM" id="SSF46946">
    <property type="entry name" value="S13-like H2TH domain"/>
    <property type="match status" value="1"/>
</dbReference>
<evidence type="ECO:0000256" key="3">
    <source>
        <dbReference type="ARBA" id="ARBA00022763"/>
    </source>
</evidence>
<reference evidence="12" key="1">
    <citation type="submission" date="2020-06" db="EMBL/GenBank/DDBJ databases">
        <authorList>
            <consortium name="Plant Systems Biology data submission"/>
        </authorList>
    </citation>
    <scope>NUCLEOTIDE SEQUENCE</scope>
    <source>
        <strain evidence="12">D6</strain>
    </source>
</reference>
<evidence type="ECO:0000256" key="5">
    <source>
        <dbReference type="ARBA" id="ARBA00023125"/>
    </source>
</evidence>
<evidence type="ECO:0000256" key="6">
    <source>
        <dbReference type="ARBA" id="ARBA00023204"/>
    </source>
</evidence>
<dbReference type="SUPFAM" id="SSF81624">
    <property type="entry name" value="N-terminal domain of MutM-like DNA repair proteins"/>
    <property type="match status" value="1"/>
</dbReference>
<keyword evidence="5" id="KW-0238">DNA-binding</keyword>